<evidence type="ECO:0000256" key="2">
    <source>
        <dbReference type="SAM" id="MobiDB-lite"/>
    </source>
</evidence>
<name>A0AAW1ULI7_9CUCU</name>
<protein>
    <submittedName>
        <fullName evidence="4">Uncharacterized protein</fullName>
    </submittedName>
</protein>
<keyword evidence="1" id="KW-0175">Coiled coil</keyword>
<feature type="transmembrane region" description="Helical" evidence="3">
    <location>
        <begin position="176"/>
        <end position="195"/>
    </location>
</feature>
<feature type="coiled-coil region" evidence="1">
    <location>
        <begin position="142"/>
        <end position="169"/>
    </location>
</feature>
<keyword evidence="3" id="KW-0472">Membrane</keyword>
<evidence type="ECO:0000313" key="4">
    <source>
        <dbReference type="EMBL" id="KAK9883954.1"/>
    </source>
</evidence>
<reference evidence="4 5" key="1">
    <citation type="submission" date="2023-03" db="EMBL/GenBank/DDBJ databases">
        <title>Genome insight into feeding habits of ladybird beetles.</title>
        <authorList>
            <person name="Li H.-S."/>
            <person name="Huang Y.-H."/>
            <person name="Pang H."/>
        </authorList>
    </citation>
    <scope>NUCLEOTIDE SEQUENCE [LARGE SCALE GENOMIC DNA]</scope>
    <source>
        <strain evidence="4">SYSU_2023b</strain>
        <tissue evidence="4">Whole body</tissue>
    </source>
</reference>
<sequence>MARYVDELHSIVETMSYSDNVANFLEAPTKELQTINMDDLELIAGDILKKVNSQPNTPLASRDASPIHNSRPESIDSTAMLADDESDEEYIDTIEAPEPKKIMNDVMYFEPTMNGILQKEHSSRTRTRIHNVDISAEISKAVQNIQLDIEHLRHKIQTLERDKAIATKKSTFFDNFSPTFLAFLIVWPFLCNFVMQRYLKNK</sequence>
<evidence type="ECO:0000256" key="3">
    <source>
        <dbReference type="SAM" id="Phobius"/>
    </source>
</evidence>
<gene>
    <name evidence="4" type="ORF">WA026_004892</name>
</gene>
<organism evidence="4 5">
    <name type="scientific">Henosepilachna vigintioctopunctata</name>
    <dbReference type="NCBI Taxonomy" id="420089"/>
    <lineage>
        <taxon>Eukaryota</taxon>
        <taxon>Metazoa</taxon>
        <taxon>Ecdysozoa</taxon>
        <taxon>Arthropoda</taxon>
        <taxon>Hexapoda</taxon>
        <taxon>Insecta</taxon>
        <taxon>Pterygota</taxon>
        <taxon>Neoptera</taxon>
        <taxon>Endopterygota</taxon>
        <taxon>Coleoptera</taxon>
        <taxon>Polyphaga</taxon>
        <taxon>Cucujiformia</taxon>
        <taxon>Coccinelloidea</taxon>
        <taxon>Coccinellidae</taxon>
        <taxon>Epilachninae</taxon>
        <taxon>Epilachnini</taxon>
        <taxon>Henosepilachna</taxon>
    </lineage>
</organism>
<comment type="caution">
    <text evidence="4">The sequence shown here is derived from an EMBL/GenBank/DDBJ whole genome shotgun (WGS) entry which is preliminary data.</text>
</comment>
<evidence type="ECO:0000256" key="1">
    <source>
        <dbReference type="SAM" id="Coils"/>
    </source>
</evidence>
<feature type="region of interest" description="Disordered" evidence="2">
    <location>
        <begin position="53"/>
        <end position="73"/>
    </location>
</feature>
<proteinExistence type="predicted"/>
<dbReference type="Proteomes" id="UP001431783">
    <property type="component" value="Unassembled WGS sequence"/>
</dbReference>
<dbReference type="AlphaFoldDB" id="A0AAW1ULI7"/>
<accession>A0AAW1ULI7</accession>
<keyword evidence="3" id="KW-0812">Transmembrane</keyword>
<keyword evidence="3" id="KW-1133">Transmembrane helix</keyword>
<keyword evidence="5" id="KW-1185">Reference proteome</keyword>
<dbReference type="EMBL" id="JARQZJ010000092">
    <property type="protein sequence ID" value="KAK9883954.1"/>
    <property type="molecule type" value="Genomic_DNA"/>
</dbReference>
<evidence type="ECO:0000313" key="5">
    <source>
        <dbReference type="Proteomes" id="UP001431783"/>
    </source>
</evidence>